<dbReference type="Proteomes" id="UP000003635">
    <property type="component" value="Unassembled WGS sequence"/>
</dbReference>
<dbReference type="PANTHER" id="PTHR33835:SF1">
    <property type="entry name" value="METALLO-BETA-LACTAMASE DOMAIN-CONTAINING PROTEIN"/>
    <property type="match status" value="1"/>
</dbReference>
<dbReference type="Pfam" id="PF14234">
    <property type="entry name" value="DUF4336"/>
    <property type="match status" value="1"/>
</dbReference>
<dbReference type="EMBL" id="AAOT01000008">
    <property type="protein sequence ID" value="EAR51846.1"/>
    <property type="molecule type" value="Genomic_DNA"/>
</dbReference>
<reference evidence="1 2" key="1">
    <citation type="journal article" date="2010" name="J. Bacteriol.">
        <title>Genome sequences of Oceanicola granulosus HTCC2516(T) and Oceanicola batsensis HTCC2597(TDelta).</title>
        <authorList>
            <person name="Thrash J.C."/>
            <person name="Cho J.C."/>
            <person name="Vergin K.L."/>
            <person name="Giovannoni S.J."/>
        </authorList>
    </citation>
    <scope>NUCLEOTIDE SEQUENCE [LARGE SCALE GENOMIC DNA]</scope>
    <source>
        <strain evidence="2">ATCC BAA-861 / DSM 15982 / KCTC 12143 / HTCC2516</strain>
    </source>
</reference>
<dbReference type="STRING" id="314256.OG2516_16134"/>
<sequence length="248" mass="27596">MGSEARGYPPFDVPKRVADGVWIVDAKPIHAMGLALPARMTVVRLTDGSLWLHSPTPFSPELLARLEELGPVRHLVAPTIGHWKFLQAWQRHCPGATCWAAPNLRRRLQVRASGVRFDHDLGDTPPDDWSSDLRQTVVPGGGGFREVAFFHPPTRTVVLTDLVSNLEPDRVPPATRLYARLTGTRAPEGSTPTYLRASLLLRRRDAAAACGRLVGWEPERVIFAHGKWFETDGARELKRALAWLLDRG</sequence>
<dbReference type="InterPro" id="IPR025638">
    <property type="entry name" value="DUF4336"/>
</dbReference>
<dbReference type="eggNOG" id="COG4221">
    <property type="taxonomic scope" value="Bacteria"/>
</dbReference>
<dbReference type="OrthoDB" id="450111at2"/>
<comment type="caution">
    <text evidence="1">The sequence shown here is derived from an EMBL/GenBank/DDBJ whole genome shotgun (WGS) entry which is preliminary data.</text>
</comment>
<dbReference type="InterPro" id="IPR036866">
    <property type="entry name" value="RibonucZ/Hydroxyglut_hydro"/>
</dbReference>
<dbReference type="AlphaFoldDB" id="Q2CGT9"/>
<evidence type="ECO:0000313" key="2">
    <source>
        <dbReference type="Proteomes" id="UP000003635"/>
    </source>
</evidence>
<dbReference type="PANTHER" id="PTHR33835">
    <property type="entry name" value="YALI0C07656P"/>
    <property type="match status" value="1"/>
</dbReference>
<evidence type="ECO:0008006" key="3">
    <source>
        <dbReference type="Google" id="ProtNLM"/>
    </source>
</evidence>
<gene>
    <name evidence="1" type="ORF">OG2516_16134</name>
</gene>
<protein>
    <recommendedName>
        <fullName evidence="3">DUF4336 domain-containing protein</fullName>
    </recommendedName>
</protein>
<accession>Q2CGT9</accession>
<proteinExistence type="predicted"/>
<dbReference type="HOGENOM" id="CLU_056292_2_0_5"/>
<dbReference type="RefSeq" id="WP_007257173.1">
    <property type="nucleotide sequence ID" value="NZ_CH724111.1"/>
</dbReference>
<evidence type="ECO:0000313" key="1">
    <source>
        <dbReference type="EMBL" id="EAR51846.1"/>
    </source>
</evidence>
<keyword evidence="2" id="KW-1185">Reference proteome</keyword>
<organism evidence="1 2">
    <name type="scientific">Oceanicola granulosus (strain ATCC BAA-861 / DSM 15982 / KCTC 12143 / HTCC2516)</name>
    <dbReference type="NCBI Taxonomy" id="314256"/>
    <lineage>
        <taxon>Bacteria</taxon>
        <taxon>Pseudomonadati</taxon>
        <taxon>Pseudomonadota</taxon>
        <taxon>Alphaproteobacteria</taxon>
        <taxon>Rhodobacterales</taxon>
        <taxon>Roseobacteraceae</taxon>
        <taxon>Oceanicola</taxon>
    </lineage>
</organism>
<dbReference type="SUPFAM" id="SSF56281">
    <property type="entry name" value="Metallo-hydrolase/oxidoreductase"/>
    <property type="match status" value="1"/>
</dbReference>
<name>Q2CGT9_OCEGH</name>